<dbReference type="CDD" id="cd06852">
    <property type="entry name" value="GT_MraY"/>
    <property type="match status" value="1"/>
</dbReference>
<comment type="function">
    <text evidence="12">Catalyzes the initial step of the lipid cycle reactions in the biosynthesis of the cell wall peptidoglycan: transfers peptidoglycan precursor phospho-MurNAc-pentapeptide from UDP-MurNAc-pentapeptide onto the lipid carrier undecaprenyl phosphate, yielding undecaprenyl-pyrophosphoryl-MurNAc-pentapeptide, known as lipid I.</text>
</comment>
<feature type="transmembrane region" description="Helical" evidence="12">
    <location>
        <begin position="73"/>
        <end position="91"/>
    </location>
</feature>
<dbReference type="PROSITE" id="PS01347">
    <property type="entry name" value="MRAY_1"/>
    <property type="match status" value="1"/>
</dbReference>
<evidence type="ECO:0000256" key="4">
    <source>
        <dbReference type="ARBA" id="ARBA00022679"/>
    </source>
</evidence>
<evidence type="ECO:0000256" key="11">
    <source>
        <dbReference type="ARBA" id="ARBA00023316"/>
    </source>
</evidence>
<dbReference type="GO" id="GO:0046872">
    <property type="term" value="F:metal ion binding"/>
    <property type="evidence" value="ECO:0007669"/>
    <property type="project" value="UniProtKB-KW"/>
</dbReference>
<dbReference type="GO" id="GO:0009252">
    <property type="term" value="P:peptidoglycan biosynthetic process"/>
    <property type="evidence" value="ECO:0007669"/>
    <property type="project" value="UniProtKB-UniRule"/>
</dbReference>
<keyword evidence="7 12" id="KW-0573">Peptidoglycan synthesis</keyword>
<keyword evidence="12 14" id="KW-0479">Metal-binding</keyword>
<dbReference type="GO" id="GO:0071555">
    <property type="term" value="P:cell wall organization"/>
    <property type="evidence" value="ECO:0007669"/>
    <property type="project" value="UniProtKB-KW"/>
</dbReference>
<dbReference type="EMBL" id="CP011454">
    <property type="protein sequence ID" value="AMW04760.1"/>
    <property type="molecule type" value="Genomic_DNA"/>
</dbReference>
<proteinExistence type="inferred from homology"/>
<evidence type="ECO:0000256" key="12">
    <source>
        <dbReference type="HAMAP-Rule" id="MF_00038"/>
    </source>
</evidence>
<feature type="transmembrane region" description="Helical" evidence="12">
    <location>
        <begin position="209"/>
        <end position="229"/>
    </location>
</feature>
<comment type="similarity">
    <text evidence="2 12">Belongs to the glycosyltransferase 4 family. MraY subfamily.</text>
</comment>
<comment type="catalytic activity">
    <reaction evidence="12">
        <text>UDP-N-acetyl-alpha-D-muramoyl-L-alanyl-gamma-D-glutamyl-meso-2,6-diaminopimeloyl-D-alanyl-D-alanine + di-trans,octa-cis-undecaprenyl phosphate = di-trans,octa-cis-undecaprenyl diphospho-N-acetyl-alpha-D-muramoyl-L-alanyl-D-glutamyl-meso-2,6-diaminopimeloyl-D-alanyl-D-alanine + UMP</text>
        <dbReference type="Rhea" id="RHEA:28386"/>
        <dbReference type="ChEBI" id="CHEBI:57865"/>
        <dbReference type="ChEBI" id="CHEBI:60392"/>
        <dbReference type="ChEBI" id="CHEBI:61386"/>
        <dbReference type="ChEBI" id="CHEBI:61387"/>
        <dbReference type="EC" id="2.7.8.13"/>
    </reaction>
</comment>
<dbReference type="UniPathway" id="UPA00219"/>
<keyword evidence="6 12" id="KW-0133">Cell shape</keyword>
<evidence type="ECO:0000256" key="1">
    <source>
        <dbReference type="ARBA" id="ARBA00004141"/>
    </source>
</evidence>
<evidence type="ECO:0000256" key="13">
    <source>
        <dbReference type="NCBIfam" id="TIGR00445"/>
    </source>
</evidence>
<keyword evidence="3 12" id="KW-0132">Cell division</keyword>
<evidence type="ECO:0000256" key="9">
    <source>
        <dbReference type="ARBA" id="ARBA00023136"/>
    </source>
</evidence>
<dbReference type="InterPro" id="IPR018480">
    <property type="entry name" value="PNAcMuramoyl-5peptid_Trfase_CS"/>
</dbReference>
<reference evidence="15 16" key="1">
    <citation type="journal article" date="2014" name="Proc. Natl. Acad. Sci. U.S.A.">
        <title>Functional type 2 photosynthetic reaction centers found in the rare bacterial phylum Gemmatimonadetes.</title>
        <authorList>
            <person name="Zeng Y."/>
            <person name="Feng F."/>
            <person name="Medova H."/>
            <person name="Dean J."/>
            <person name="Koblizek M."/>
        </authorList>
    </citation>
    <scope>NUCLEOTIDE SEQUENCE [LARGE SCALE GENOMIC DNA]</scope>
    <source>
        <strain evidence="15 16">AP64</strain>
    </source>
</reference>
<keyword evidence="9 12" id="KW-0472">Membrane</keyword>
<sequence length="380" mass="41584">MLYYLLQPLARDGGVLNLLNYITFRATAAFVTALLLCFVFGPAIIRRLQAMAVHQVVRAGTPDSHAGKGTTPTMGGIIILVATFLPVLLWARLDNRYVVLAVAVTAWMGVIGFLDDYLKLKQKREGLKNEGLVERYKLAGQITCGLGLGTYLLLDPISTLPGASTTLPFFKYILVVPAVAWAAWLYIPWVTFILTGVSNAVNLTDGLDGLSSGLVAIAVLTLGIFAYLIGRVDTSAHLLIFYLRGAGELTVFCAAIVGACIGFLWYNAHPAQVFMGDTGSLALGGAVGAVAILLKSEFLLLFVGAVFFAETVSVILQRTVFKYRRRKFGLEYAQKHRVFLRAPLHHHFEMKGWPETQVVIRFWIIGILCAFVALSTLKLR</sequence>
<comment type="cofactor">
    <cofactor evidence="12 14">
        <name>Mg(2+)</name>
        <dbReference type="ChEBI" id="CHEBI:18420"/>
    </cofactor>
</comment>
<organism evidence="15 16">
    <name type="scientific">Gemmatimonas phototrophica</name>
    <dbReference type="NCBI Taxonomy" id="1379270"/>
    <lineage>
        <taxon>Bacteria</taxon>
        <taxon>Pseudomonadati</taxon>
        <taxon>Gemmatimonadota</taxon>
        <taxon>Gemmatimonadia</taxon>
        <taxon>Gemmatimonadales</taxon>
        <taxon>Gemmatimonadaceae</taxon>
        <taxon>Gemmatimonas</taxon>
    </lineage>
</organism>
<keyword evidence="12 14" id="KW-0460">Magnesium</keyword>
<keyword evidence="12" id="KW-1003">Cell membrane</keyword>
<dbReference type="HAMAP" id="MF_00038">
    <property type="entry name" value="MraY"/>
    <property type="match status" value="1"/>
</dbReference>
<dbReference type="GO" id="GO:0008360">
    <property type="term" value="P:regulation of cell shape"/>
    <property type="evidence" value="ECO:0007669"/>
    <property type="project" value="UniProtKB-KW"/>
</dbReference>
<dbReference type="Proteomes" id="UP000076404">
    <property type="component" value="Chromosome"/>
</dbReference>
<feature type="transmembrane region" description="Helical" evidence="12">
    <location>
        <begin position="174"/>
        <end position="197"/>
    </location>
</feature>
<dbReference type="OrthoDB" id="9805475at2"/>
<keyword evidence="16" id="KW-1185">Reference proteome</keyword>
<dbReference type="AlphaFoldDB" id="A0A143BJU6"/>
<keyword evidence="4 12" id="KW-0808">Transferase</keyword>
<accession>A0A143BJU6</accession>
<dbReference type="PANTHER" id="PTHR22926:SF5">
    <property type="entry name" value="PHOSPHO-N-ACETYLMURAMOYL-PENTAPEPTIDE-TRANSFERASE HOMOLOG"/>
    <property type="match status" value="1"/>
</dbReference>
<evidence type="ECO:0000256" key="10">
    <source>
        <dbReference type="ARBA" id="ARBA00023306"/>
    </source>
</evidence>
<feature type="transmembrane region" description="Helical" evidence="12">
    <location>
        <begin position="249"/>
        <end position="266"/>
    </location>
</feature>
<dbReference type="EC" id="2.7.8.13" evidence="12 13"/>
<evidence type="ECO:0000256" key="3">
    <source>
        <dbReference type="ARBA" id="ARBA00022618"/>
    </source>
</evidence>
<evidence type="ECO:0000256" key="6">
    <source>
        <dbReference type="ARBA" id="ARBA00022960"/>
    </source>
</evidence>
<feature type="transmembrane region" description="Helical" evidence="12">
    <location>
        <begin position="22"/>
        <end position="45"/>
    </location>
</feature>
<dbReference type="KEGG" id="gph:GEMMAAP_07760"/>
<dbReference type="PANTHER" id="PTHR22926">
    <property type="entry name" value="PHOSPHO-N-ACETYLMURAMOYL-PENTAPEPTIDE-TRANSFERASE"/>
    <property type="match status" value="1"/>
</dbReference>
<dbReference type="RefSeq" id="WP_026850519.1">
    <property type="nucleotide sequence ID" value="NZ_CP011454.1"/>
</dbReference>
<evidence type="ECO:0000256" key="5">
    <source>
        <dbReference type="ARBA" id="ARBA00022692"/>
    </source>
</evidence>
<feature type="transmembrane region" description="Helical" evidence="12">
    <location>
        <begin position="273"/>
        <end position="292"/>
    </location>
</feature>
<dbReference type="STRING" id="1379270.GEMMAAP_07760"/>
<feature type="transmembrane region" description="Helical" evidence="12">
    <location>
        <begin position="358"/>
        <end position="377"/>
    </location>
</feature>
<evidence type="ECO:0000256" key="2">
    <source>
        <dbReference type="ARBA" id="ARBA00005583"/>
    </source>
</evidence>
<evidence type="ECO:0000313" key="16">
    <source>
        <dbReference type="Proteomes" id="UP000076404"/>
    </source>
</evidence>
<keyword evidence="11 12" id="KW-0961">Cell wall biogenesis/degradation</keyword>
<gene>
    <name evidence="12" type="primary">mraY</name>
    <name evidence="15" type="ORF">GEMMAAP_07760</name>
</gene>
<dbReference type="GO" id="GO:0008963">
    <property type="term" value="F:phospho-N-acetylmuramoyl-pentapeptide-transferase activity"/>
    <property type="evidence" value="ECO:0007669"/>
    <property type="project" value="UniProtKB-UniRule"/>
</dbReference>
<keyword evidence="10 12" id="KW-0131">Cell cycle</keyword>
<feature type="transmembrane region" description="Helical" evidence="12">
    <location>
        <begin position="298"/>
        <end position="316"/>
    </location>
</feature>
<dbReference type="GO" id="GO:0051992">
    <property type="term" value="F:UDP-N-acetylmuramoyl-L-alanyl-D-glutamyl-meso-2,6-diaminopimelyl-D-alanyl-D-alanine:undecaprenyl-phosphate transferase activity"/>
    <property type="evidence" value="ECO:0007669"/>
    <property type="project" value="RHEA"/>
</dbReference>
<dbReference type="InterPro" id="IPR000715">
    <property type="entry name" value="Glycosyl_transferase_4"/>
</dbReference>
<dbReference type="Pfam" id="PF00953">
    <property type="entry name" value="Glycos_transf_4"/>
    <property type="match status" value="1"/>
</dbReference>
<dbReference type="PROSITE" id="PS01348">
    <property type="entry name" value="MRAY_2"/>
    <property type="match status" value="1"/>
</dbReference>
<dbReference type="GO" id="GO:0051301">
    <property type="term" value="P:cell division"/>
    <property type="evidence" value="ECO:0007669"/>
    <property type="project" value="UniProtKB-KW"/>
</dbReference>
<evidence type="ECO:0000313" key="15">
    <source>
        <dbReference type="EMBL" id="AMW04760.1"/>
    </source>
</evidence>
<evidence type="ECO:0000256" key="7">
    <source>
        <dbReference type="ARBA" id="ARBA00022984"/>
    </source>
</evidence>
<keyword evidence="8 12" id="KW-1133">Transmembrane helix</keyword>
<comment type="subcellular location">
    <subcellularLocation>
        <location evidence="12">Cell membrane</location>
        <topology evidence="12">Multi-pass membrane protein</topology>
    </subcellularLocation>
    <subcellularLocation>
        <location evidence="1">Membrane</location>
        <topology evidence="1">Multi-pass membrane protein</topology>
    </subcellularLocation>
</comment>
<dbReference type="eggNOG" id="COG0472">
    <property type="taxonomic scope" value="Bacteria"/>
</dbReference>
<dbReference type="GO" id="GO:0005886">
    <property type="term" value="C:plasma membrane"/>
    <property type="evidence" value="ECO:0007669"/>
    <property type="project" value="UniProtKB-SubCell"/>
</dbReference>
<keyword evidence="5 12" id="KW-0812">Transmembrane</keyword>
<evidence type="ECO:0000256" key="8">
    <source>
        <dbReference type="ARBA" id="ARBA00022989"/>
    </source>
</evidence>
<reference evidence="15 16" key="2">
    <citation type="journal article" date="2016" name="Environ. Microbiol. Rep.">
        <title>Metagenomic evidence for the presence of phototrophic Gemmatimonadetes bacteria in diverse environments.</title>
        <authorList>
            <person name="Zeng Y."/>
            <person name="Baumbach J."/>
            <person name="Barbosa E.G."/>
            <person name="Azevedo V."/>
            <person name="Zhang C."/>
            <person name="Koblizek M."/>
        </authorList>
    </citation>
    <scope>NUCLEOTIDE SEQUENCE [LARGE SCALE GENOMIC DNA]</scope>
    <source>
        <strain evidence="15 16">AP64</strain>
    </source>
</reference>
<feature type="binding site" evidence="14">
    <location>
        <position position="202"/>
    </location>
    <ligand>
        <name>Mg(2+)</name>
        <dbReference type="ChEBI" id="CHEBI:18420"/>
    </ligand>
</feature>
<name>A0A143BJU6_9BACT</name>
<dbReference type="NCBIfam" id="TIGR00445">
    <property type="entry name" value="mraY"/>
    <property type="match status" value="1"/>
</dbReference>
<feature type="transmembrane region" description="Helical" evidence="12">
    <location>
        <begin position="97"/>
        <end position="118"/>
    </location>
</feature>
<dbReference type="InterPro" id="IPR003524">
    <property type="entry name" value="PNAcMuramoyl-5peptid_Trfase"/>
</dbReference>
<evidence type="ECO:0000256" key="14">
    <source>
        <dbReference type="PIRSR" id="PIRSR600715-1"/>
    </source>
</evidence>
<feature type="binding site" evidence="14">
    <location>
        <position position="277"/>
    </location>
    <ligand>
        <name>Mg(2+)</name>
        <dbReference type="ChEBI" id="CHEBI:18420"/>
    </ligand>
</feature>
<protein>
    <recommendedName>
        <fullName evidence="12 13">Phospho-N-acetylmuramoyl-pentapeptide-transferase</fullName>
        <ecNumber evidence="12 13">2.7.8.13</ecNumber>
    </recommendedName>
    <alternativeName>
        <fullName evidence="12">UDP-MurNAc-pentapeptide phosphotransferase</fullName>
    </alternativeName>
</protein>
<comment type="pathway">
    <text evidence="12">Cell wall biogenesis; peptidoglycan biosynthesis.</text>
</comment>